<keyword evidence="3" id="KW-1185">Reference proteome</keyword>
<dbReference type="RefSeq" id="XP_056576265.1">
    <property type="nucleotide sequence ID" value="XM_056727693.1"/>
</dbReference>
<accession>A0A9W9RK72</accession>
<gene>
    <name evidence="2" type="ORF">N7517_009970</name>
</gene>
<dbReference type="EMBL" id="JAPZBT010000004">
    <property type="protein sequence ID" value="KAJ5360779.1"/>
    <property type="molecule type" value="Genomic_DNA"/>
</dbReference>
<name>A0A9W9RK72_9EURO</name>
<reference evidence="2" key="1">
    <citation type="submission" date="2022-12" db="EMBL/GenBank/DDBJ databases">
        <authorList>
            <person name="Petersen C."/>
        </authorList>
    </citation>
    <scope>NUCLEOTIDE SEQUENCE</scope>
    <source>
        <strain evidence="2">IBT 3081</strain>
    </source>
</reference>
<reference evidence="2" key="2">
    <citation type="journal article" date="2023" name="IMA Fungus">
        <title>Comparative genomic study of the Penicillium genus elucidates a diverse pangenome and 15 lateral gene transfer events.</title>
        <authorList>
            <person name="Petersen C."/>
            <person name="Sorensen T."/>
            <person name="Nielsen M.R."/>
            <person name="Sondergaard T.E."/>
            <person name="Sorensen J.L."/>
            <person name="Fitzpatrick D.A."/>
            <person name="Frisvad J.C."/>
            <person name="Nielsen K.L."/>
        </authorList>
    </citation>
    <scope>NUCLEOTIDE SEQUENCE</scope>
    <source>
        <strain evidence="2">IBT 3081</strain>
    </source>
</reference>
<evidence type="ECO:0000313" key="2">
    <source>
        <dbReference type="EMBL" id="KAJ5360779.1"/>
    </source>
</evidence>
<dbReference type="AlphaFoldDB" id="A0A9W9RK72"/>
<comment type="caution">
    <text evidence="2">The sequence shown here is derived from an EMBL/GenBank/DDBJ whole genome shotgun (WGS) entry which is preliminary data.</text>
</comment>
<evidence type="ECO:0000313" key="3">
    <source>
        <dbReference type="Proteomes" id="UP001147752"/>
    </source>
</evidence>
<dbReference type="OrthoDB" id="3231004at2759"/>
<dbReference type="Proteomes" id="UP001147752">
    <property type="component" value="Unassembled WGS sequence"/>
</dbReference>
<dbReference type="GeneID" id="81466876"/>
<protein>
    <recommendedName>
        <fullName evidence="4">MACPF domain-containing protein</fullName>
    </recommendedName>
</protein>
<feature type="region of interest" description="Disordered" evidence="1">
    <location>
        <begin position="199"/>
        <end position="266"/>
    </location>
</feature>
<evidence type="ECO:0008006" key="4">
    <source>
        <dbReference type="Google" id="ProtNLM"/>
    </source>
</evidence>
<sequence>MAPLLAPYHSGMRLGSGFNSYTQQMCVDDAVTKIPNGTPFDSDPEQSQSQSVVFKTSMIEKMSEISDTLNVCGLAQMGINWCSQRSIQISGALTIKYNNLIDGAGKGTFINSNKIKDADINFMLSVKVINESIVDQGLTDFNPIANLQSSSDFTEVYGDSFISGFQEGGEFVAVVSIKVKDKNQKETIAANAAVSLTTPQFGSGQAKDKKKSKLKPSGENGKHGSETLTDEEMYGDSSALDKEDGENDEAEDKASGEGAKGFEAKGNAEVKKERMDLFQENEVTLSVTYSGGGQGLKEPDEDWNLENIRKAALQFPSLVAKNPVRTHAVLTKYTALKSYYAKVKAETKVGDKDATKHLPLCYDNADIYTSTLQEAFLDYKNVHMKIRLLQVDVVNGVKELKKSNFSDKSKAVETAMDSDEGQDTRNSISITAPMDATLASLETAQQYVRRQMDLIVKKVDAITVDPTLAGGDCDLPCQSPLIFQLYLPIGVPIGESKS</sequence>
<evidence type="ECO:0000256" key="1">
    <source>
        <dbReference type="SAM" id="MobiDB-lite"/>
    </source>
</evidence>
<feature type="compositionally biased region" description="Basic and acidic residues" evidence="1">
    <location>
        <begin position="252"/>
        <end position="266"/>
    </location>
</feature>
<proteinExistence type="predicted"/>
<organism evidence="2 3">
    <name type="scientific">Penicillium concentricum</name>
    <dbReference type="NCBI Taxonomy" id="293559"/>
    <lineage>
        <taxon>Eukaryota</taxon>
        <taxon>Fungi</taxon>
        <taxon>Dikarya</taxon>
        <taxon>Ascomycota</taxon>
        <taxon>Pezizomycotina</taxon>
        <taxon>Eurotiomycetes</taxon>
        <taxon>Eurotiomycetidae</taxon>
        <taxon>Eurotiales</taxon>
        <taxon>Aspergillaceae</taxon>
        <taxon>Penicillium</taxon>
    </lineage>
</organism>